<dbReference type="Proteomes" id="UP000536179">
    <property type="component" value="Unassembled WGS sequence"/>
</dbReference>
<dbReference type="PANTHER" id="PTHR15629">
    <property type="entry name" value="SH3YL1 PROTEIN"/>
    <property type="match status" value="1"/>
</dbReference>
<sequence>MDRFGLRVAVALLFATVGYWTPVSGQIVQEQTVQASAVVLNEVLVGPLSKIPHAMLNDAHGVAIIPNVIKGGFIVGARHGRGLLFVREKNGVWHAPVFITLTGGNLGWQAGVQSSDIVLVFKSERSVQNILSGKLTLGADVAAAAGPVGRQGAVATDGQLQAEIYSYSRSRGLFAGVSIDGSVVRVDQLATGDYYRAAVPGGPVVVPELAQQLTFAVATLAGGPTTVPPVDGSLATPNPALGDPGALAQRMGTQEPDILRNQLEQLAPQLDVLLDPQWRSYLALPPNLFVGGSHPTPEELNAVVVRFQTVASDPRYQDLSAQPAFQSVFGLLKHYQVALTAEASTLNLPPPPAG</sequence>
<organism evidence="2 3">
    <name type="scientific">Aporhodopirellula rubra</name>
    <dbReference type="NCBI Taxonomy" id="980271"/>
    <lineage>
        <taxon>Bacteria</taxon>
        <taxon>Pseudomonadati</taxon>
        <taxon>Planctomycetota</taxon>
        <taxon>Planctomycetia</taxon>
        <taxon>Pirellulales</taxon>
        <taxon>Pirellulaceae</taxon>
        <taxon>Aporhodopirellula</taxon>
    </lineage>
</organism>
<evidence type="ECO:0000259" key="1">
    <source>
        <dbReference type="Pfam" id="PF04366"/>
    </source>
</evidence>
<dbReference type="CDD" id="cd11524">
    <property type="entry name" value="SYLF"/>
    <property type="match status" value="1"/>
</dbReference>
<gene>
    <name evidence="2" type="ORF">FHS27_003979</name>
</gene>
<dbReference type="Pfam" id="PF04366">
    <property type="entry name" value="Ysc84"/>
    <property type="match status" value="1"/>
</dbReference>
<dbReference type="RefSeq" id="WP_184306394.1">
    <property type="nucleotide sequence ID" value="NZ_JACHXU010000014.1"/>
</dbReference>
<dbReference type="GO" id="GO:0035091">
    <property type="term" value="F:phosphatidylinositol binding"/>
    <property type="evidence" value="ECO:0007669"/>
    <property type="project" value="TreeGrafter"/>
</dbReference>
<reference evidence="2 3" key="1">
    <citation type="submission" date="2020-08" db="EMBL/GenBank/DDBJ databases">
        <title>Genomic Encyclopedia of Type Strains, Phase III (KMG-III): the genomes of soil and plant-associated and newly described type strains.</title>
        <authorList>
            <person name="Whitman W."/>
        </authorList>
    </citation>
    <scope>NUCLEOTIDE SEQUENCE [LARGE SCALE GENOMIC DNA]</scope>
    <source>
        <strain evidence="2 3">CECT 8075</strain>
    </source>
</reference>
<name>A0A7W5E1L9_9BACT</name>
<keyword evidence="3" id="KW-1185">Reference proteome</keyword>
<accession>A0A7W5E1L9</accession>
<proteinExistence type="predicted"/>
<evidence type="ECO:0000313" key="2">
    <source>
        <dbReference type="EMBL" id="MBB3208152.1"/>
    </source>
</evidence>
<comment type="caution">
    <text evidence="2">The sequence shown here is derived from an EMBL/GenBank/DDBJ whole genome shotgun (WGS) entry which is preliminary data.</text>
</comment>
<evidence type="ECO:0000313" key="3">
    <source>
        <dbReference type="Proteomes" id="UP000536179"/>
    </source>
</evidence>
<dbReference type="EMBL" id="JACHXU010000014">
    <property type="protein sequence ID" value="MBB3208152.1"/>
    <property type="molecule type" value="Genomic_DNA"/>
</dbReference>
<protein>
    <submittedName>
        <fullName evidence="2">Lipid-binding SYLF domain-containing protein</fullName>
    </submittedName>
</protein>
<dbReference type="PANTHER" id="PTHR15629:SF2">
    <property type="entry name" value="SH3 DOMAIN-CONTAINING YSC84-LIKE PROTEIN 1"/>
    <property type="match status" value="1"/>
</dbReference>
<dbReference type="InterPro" id="IPR051702">
    <property type="entry name" value="SH3_domain_YSC84-like"/>
</dbReference>
<dbReference type="AlphaFoldDB" id="A0A7W5E1L9"/>
<feature type="domain" description="Ysc84 actin-binding" evidence="1">
    <location>
        <begin position="103"/>
        <end position="197"/>
    </location>
</feature>
<dbReference type="InterPro" id="IPR007461">
    <property type="entry name" value="Ysc84_actin-binding"/>
</dbReference>